<keyword evidence="3" id="KW-1185">Reference proteome</keyword>
<feature type="signal peptide" evidence="1">
    <location>
        <begin position="1"/>
        <end position="16"/>
    </location>
</feature>
<dbReference type="Proteomes" id="UP001219355">
    <property type="component" value="Chromosome 3"/>
</dbReference>
<evidence type="ECO:0000313" key="3">
    <source>
        <dbReference type="Proteomes" id="UP001219355"/>
    </source>
</evidence>
<name>A0AAF0DNZ3_9EURO</name>
<evidence type="ECO:0000313" key="2">
    <source>
        <dbReference type="EMBL" id="WEW60215.1"/>
    </source>
</evidence>
<gene>
    <name evidence="2" type="ORF">PRK78_005700</name>
</gene>
<reference evidence="2" key="1">
    <citation type="submission" date="2023-03" db="EMBL/GenBank/DDBJ databases">
        <title>Emydomyces testavorans Genome Sequence.</title>
        <authorList>
            <person name="Hoyer L."/>
        </authorList>
    </citation>
    <scope>NUCLEOTIDE SEQUENCE</scope>
    <source>
        <strain evidence="2">16-2883</strain>
    </source>
</reference>
<keyword evidence="1" id="KW-0732">Signal</keyword>
<dbReference type="AlphaFoldDB" id="A0AAF0DNZ3"/>
<organism evidence="2 3">
    <name type="scientific">Emydomyces testavorans</name>
    <dbReference type="NCBI Taxonomy" id="2070801"/>
    <lineage>
        <taxon>Eukaryota</taxon>
        <taxon>Fungi</taxon>
        <taxon>Dikarya</taxon>
        <taxon>Ascomycota</taxon>
        <taxon>Pezizomycotina</taxon>
        <taxon>Eurotiomycetes</taxon>
        <taxon>Eurotiomycetidae</taxon>
        <taxon>Onygenales</taxon>
        <taxon>Nannizziopsiaceae</taxon>
        <taxon>Emydomyces</taxon>
    </lineage>
</organism>
<sequence length="318" mass="34753">MHSATLVFLLVSAVLATPTPDTEHELRDGNEIPNEAAYVKCMKQHYRNYPDEDALDPAIVKLCSSEAGIPAQVHIEGGLSPTSKLQLGDDDAKYQTDWVDSPFMKCMKAKYPGFPGEKVTNPEAILECSSSRKRQVEDDHVLTSRNTGLDVLGKFLGLNPKCGSKEIPKNFKEAAQFRSEAKKWCDKMKDEVLEKGATTINSKLPDAVTKRASWLHRNQGVVLTLALALTPQGKKILALAEGANSAYDKWCKVAFEAFGTKDQGCTGELGFFKAPPGLLFGHATTTAVTDGYMDIVMDNELLGSLAVDWSRPGEQAPF</sequence>
<dbReference type="EMBL" id="CP120629">
    <property type="protein sequence ID" value="WEW60215.1"/>
    <property type="molecule type" value="Genomic_DNA"/>
</dbReference>
<accession>A0AAF0DNZ3</accession>
<protein>
    <submittedName>
        <fullName evidence="2">Uncharacterized protein</fullName>
    </submittedName>
</protein>
<feature type="chain" id="PRO_5042068390" evidence="1">
    <location>
        <begin position="17"/>
        <end position="318"/>
    </location>
</feature>
<proteinExistence type="predicted"/>
<evidence type="ECO:0000256" key="1">
    <source>
        <dbReference type="SAM" id="SignalP"/>
    </source>
</evidence>